<dbReference type="WBParaSite" id="MBELARI_LOCUS14531">
    <property type="protein sequence ID" value="MBELARI_LOCUS14531"/>
    <property type="gene ID" value="MBELARI_LOCUS14531"/>
</dbReference>
<dbReference type="InterPro" id="IPR007284">
    <property type="entry name" value="Ground-like_dom"/>
</dbReference>
<proteinExistence type="predicted"/>
<feature type="signal peptide" evidence="1">
    <location>
        <begin position="1"/>
        <end position="16"/>
    </location>
</feature>
<evidence type="ECO:0000313" key="4">
    <source>
        <dbReference type="WBParaSite" id="MBELARI_LOCUS14531"/>
    </source>
</evidence>
<evidence type="ECO:0000256" key="1">
    <source>
        <dbReference type="SAM" id="SignalP"/>
    </source>
</evidence>
<dbReference type="Proteomes" id="UP000887575">
    <property type="component" value="Unassembled WGS sequence"/>
</dbReference>
<evidence type="ECO:0000259" key="2">
    <source>
        <dbReference type="Pfam" id="PF04155"/>
    </source>
</evidence>
<dbReference type="Pfam" id="PF04155">
    <property type="entry name" value="Ground-like"/>
    <property type="match status" value="1"/>
</dbReference>
<reference evidence="4" key="1">
    <citation type="submission" date="2024-02" db="UniProtKB">
        <authorList>
            <consortium name="WormBaseParasite"/>
        </authorList>
    </citation>
    <scope>IDENTIFICATION</scope>
</reference>
<keyword evidence="3" id="KW-1185">Reference proteome</keyword>
<accession>A0AAF3EKH6</accession>
<feature type="domain" description="Ground-like" evidence="2">
    <location>
        <begin position="78"/>
        <end position="148"/>
    </location>
</feature>
<evidence type="ECO:0000313" key="3">
    <source>
        <dbReference type="Proteomes" id="UP000887575"/>
    </source>
</evidence>
<feature type="chain" id="PRO_5041912086" evidence="1">
    <location>
        <begin position="17"/>
        <end position="150"/>
    </location>
</feature>
<dbReference type="AlphaFoldDB" id="A0AAF3EKH6"/>
<protein>
    <submittedName>
        <fullName evidence="4">Ground-like domain-containing protein</fullName>
    </submittedName>
</protein>
<name>A0AAF3EKH6_9BILA</name>
<sequence length="150" mass="14916">MHWSLIGLMVVVGVEGCLNLGGGGGGCGGGGGGCPPPPCAPPPPPCGGGGGGCGGGCGRKKRSVDLPDFLELSGTSSDSLCNSPRLRNILNQNMTADISATKTALAMAAEALGEKFVVVCSQGSLSFATTQETELCGANREGIFCEIFSH</sequence>
<organism evidence="3 4">
    <name type="scientific">Mesorhabditis belari</name>
    <dbReference type="NCBI Taxonomy" id="2138241"/>
    <lineage>
        <taxon>Eukaryota</taxon>
        <taxon>Metazoa</taxon>
        <taxon>Ecdysozoa</taxon>
        <taxon>Nematoda</taxon>
        <taxon>Chromadorea</taxon>
        <taxon>Rhabditida</taxon>
        <taxon>Rhabditina</taxon>
        <taxon>Rhabditomorpha</taxon>
        <taxon>Rhabditoidea</taxon>
        <taxon>Rhabditidae</taxon>
        <taxon>Mesorhabditinae</taxon>
        <taxon>Mesorhabditis</taxon>
    </lineage>
</organism>
<keyword evidence="1" id="KW-0732">Signal</keyword>